<evidence type="ECO:0000256" key="1">
    <source>
        <dbReference type="SAM" id="MobiDB-lite"/>
    </source>
</evidence>
<feature type="compositionally biased region" description="Low complexity" evidence="1">
    <location>
        <begin position="818"/>
        <end position="827"/>
    </location>
</feature>
<evidence type="ECO:0000259" key="6">
    <source>
        <dbReference type="Pfam" id="PF23668"/>
    </source>
</evidence>
<protein>
    <submittedName>
        <fullName evidence="8">CUB domain-containing protein 1</fullName>
    </submittedName>
</protein>
<dbReference type="Pfam" id="PF23665">
    <property type="entry name" value="CDCP1_CUB_6"/>
    <property type="match status" value="2"/>
</dbReference>
<reference evidence="8" key="2">
    <citation type="submission" date="2025-08" db="UniProtKB">
        <authorList>
            <consortium name="RefSeq"/>
        </authorList>
    </citation>
    <scope>IDENTIFICATION</scope>
    <source>
        <tissue evidence="8">Blood</tissue>
    </source>
</reference>
<dbReference type="Pfam" id="PF23667">
    <property type="entry name" value="CUB_CDCP1_1"/>
    <property type="match status" value="1"/>
</dbReference>
<feature type="region of interest" description="Disordered" evidence="1">
    <location>
        <begin position="756"/>
        <end position="794"/>
    </location>
</feature>
<dbReference type="InterPro" id="IPR056266">
    <property type="entry name" value="CDCP1_CUB_3rd_6th"/>
</dbReference>
<keyword evidence="3" id="KW-0732">Signal</keyword>
<feature type="domain" description="CDCP1 second and fifth CUB" evidence="6">
    <location>
        <begin position="413"/>
        <end position="506"/>
    </location>
</feature>
<feature type="domain" description="CDCP1 first CUB" evidence="5">
    <location>
        <begin position="22"/>
        <end position="91"/>
    </location>
</feature>
<dbReference type="OrthoDB" id="8960034at2759"/>
<gene>
    <name evidence="8" type="primary">cdcp1b</name>
</gene>
<organism evidence="7 8">
    <name type="scientific">Ictalurus punctatus</name>
    <name type="common">Channel catfish</name>
    <name type="synonym">Silurus punctatus</name>
    <dbReference type="NCBI Taxonomy" id="7998"/>
    <lineage>
        <taxon>Eukaryota</taxon>
        <taxon>Metazoa</taxon>
        <taxon>Chordata</taxon>
        <taxon>Craniata</taxon>
        <taxon>Vertebrata</taxon>
        <taxon>Euteleostomi</taxon>
        <taxon>Actinopterygii</taxon>
        <taxon>Neopterygii</taxon>
        <taxon>Teleostei</taxon>
        <taxon>Ostariophysi</taxon>
        <taxon>Siluriformes</taxon>
        <taxon>Ictaluridae</taxon>
        <taxon>Ictalurus</taxon>
    </lineage>
</organism>
<dbReference type="Proteomes" id="UP000221080">
    <property type="component" value="Chromosome 24"/>
</dbReference>
<evidence type="ECO:0000259" key="4">
    <source>
        <dbReference type="Pfam" id="PF23665"/>
    </source>
</evidence>
<evidence type="ECO:0000256" key="2">
    <source>
        <dbReference type="SAM" id="Phobius"/>
    </source>
</evidence>
<dbReference type="SUPFAM" id="SSF49854">
    <property type="entry name" value="Spermadhesin, CUB domain"/>
    <property type="match status" value="1"/>
</dbReference>
<dbReference type="Pfam" id="PF23668">
    <property type="entry name" value="CUB_CDCP1_2"/>
    <property type="match status" value="2"/>
</dbReference>
<proteinExistence type="predicted"/>
<keyword evidence="2" id="KW-1133">Transmembrane helix</keyword>
<accession>A0A9F7TDI5</accession>
<feature type="domain" description="CDCP1 second and fifth CUB" evidence="6">
    <location>
        <begin position="98"/>
        <end position="201"/>
    </location>
</feature>
<feature type="compositionally biased region" description="Basic and acidic residues" evidence="1">
    <location>
        <begin position="756"/>
        <end position="767"/>
    </location>
</feature>
<reference evidence="7" key="1">
    <citation type="journal article" date="2016" name="Nat. Commun.">
        <title>The channel catfish genome sequence provides insights into the evolution of scale formation in teleosts.</title>
        <authorList>
            <person name="Liu Z."/>
            <person name="Liu S."/>
            <person name="Yao J."/>
            <person name="Bao L."/>
            <person name="Zhang J."/>
            <person name="Li Y."/>
            <person name="Jiang C."/>
            <person name="Sun L."/>
            <person name="Wang R."/>
            <person name="Zhang Y."/>
            <person name="Zhou T."/>
            <person name="Zeng Q."/>
            <person name="Fu Q."/>
            <person name="Gao S."/>
            <person name="Li N."/>
            <person name="Koren S."/>
            <person name="Jiang Y."/>
            <person name="Zimin A."/>
            <person name="Xu P."/>
            <person name="Phillippy A.M."/>
            <person name="Geng X."/>
            <person name="Song L."/>
            <person name="Sun F."/>
            <person name="Li C."/>
            <person name="Wang X."/>
            <person name="Chen A."/>
            <person name="Jin Y."/>
            <person name="Yuan Z."/>
            <person name="Yang Y."/>
            <person name="Tan S."/>
            <person name="Peatman E."/>
            <person name="Lu J."/>
            <person name="Qin Z."/>
            <person name="Dunham R."/>
            <person name="Li Z."/>
            <person name="Sonstegard T."/>
            <person name="Feng J."/>
            <person name="Danzmann R.G."/>
            <person name="Schroeder S."/>
            <person name="Scheffler B."/>
            <person name="Duke M.V."/>
            <person name="Ballard L."/>
            <person name="Kucuktas H."/>
            <person name="Kaltenboeck L."/>
            <person name="Liu H."/>
            <person name="Armbruster J."/>
            <person name="Xie Y."/>
            <person name="Kirby M.L."/>
            <person name="Tian Y."/>
            <person name="Flanagan M.E."/>
            <person name="Mu W."/>
            <person name="Waldbieser G.C."/>
        </authorList>
    </citation>
    <scope>NUCLEOTIDE SEQUENCE [LARGE SCALE GENOMIC DNA]</scope>
    <source>
        <strain evidence="7">SDA103</strain>
    </source>
</reference>
<dbReference type="InterPro" id="IPR056269">
    <property type="entry name" value="CUB_CDCP1_2nd_5th"/>
</dbReference>
<evidence type="ECO:0000256" key="3">
    <source>
        <dbReference type="SAM" id="SignalP"/>
    </source>
</evidence>
<sequence length="846" mass="93581">MSWLLFGLLLALTAESSEGNAVSVITGRYTKVIISRLKEGPNCSVCVGEGSSEDCNTQTITINEAQTTRVNFTCSRPQDIFTINISRNFDCSKKCNDPIQADWPFFQDFNRIFTWEMRVSAITKSYQLEFPAPGMRQIQSLEQCPDKHTYSLLMYVRAGPVNLGTFCQNGAISRIQVPWRGRITLEVPGETTLSSYSFKYTEANGSLLTVDAVLPRGQTDTDFFSANGIPIDYRMMWNFVLPPKHNFTVRFLKYNEPECQSNAVKVKYQQADTAPVEKTLTEEQPANYQGNFSLLLTNCNVKSVGVPSVPGLLLNFRLSVSRSGVPDLCTVDLRSDEGLSLQIEKKNLDTFCEMHMDKVLQEKIVVPAGSKVNLSFLDCPKDDLILTATKTIACRSLSLCPVAGTLLTIPILSSCLPPSLSQVMWVLNGPEQGTVELRSPQGSLYQSVPGVQECEGLLSTLVSADNGVNIGRFCSASQGIIQRVQISSNVTVTATADGNKDLRQEKAPVLNVSFSSEITETLIYTVSPLISTPALLVTPNWPGAMKPDSTLSWIVNVPEEYSAQLCFINISLPRCSANHAEVSIQELDSNVELGFREDKPLVLEHNIMRSFYLNMSNCEPDEGKFAVLSKISLQKIPSKLLGIVLGVVGTLLAVFIIVLIVVCVVVRKKKRQMNSRSSIYIPKGNAFLPGDASFPKSRANNESHVYTCIDDTMVYGHLLEQDGSGPGHFNGHQVDSYHVFAGPMDKRVMDTGYEQNVEREPDKDKYRPFLAPSETFIPSRPRTPLGPSNSMDYQDPRMVDNVLYTFKTLGDPTPIRLSAAEPALLPEPEAESFSESELDPEYEEAM</sequence>
<dbReference type="GeneID" id="108257438"/>
<dbReference type="CTD" id="560859"/>
<feature type="domain" description="CDCP1 third and sixth CUB" evidence="4">
    <location>
        <begin position="213"/>
        <end position="303"/>
    </location>
</feature>
<dbReference type="InterPro" id="IPR056268">
    <property type="entry name" value="CUB_CDCP1_1st"/>
</dbReference>
<dbReference type="AlphaFoldDB" id="A0A9F7TDI5"/>
<dbReference type="PANTHER" id="PTHR14477">
    <property type="entry name" value="CUB DOMAIN-CONTAINING PROTEIN 1"/>
    <property type="match status" value="1"/>
</dbReference>
<dbReference type="PANTHER" id="PTHR14477:SF1">
    <property type="entry name" value="CUB DOMAIN-CONTAINING PROTEIN 1"/>
    <property type="match status" value="1"/>
</dbReference>
<dbReference type="KEGG" id="ipu:108257438"/>
<feature type="chain" id="PRO_5039891143" evidence="3">
    <location>
        <begin position="20"/>
        <end position="846"/>
    </location>
</feature>
<dbReference type="InterPro" id="IPR035914">
    <property type="entry name" value="Sperma_CUB_dom_sf"/>
</dbReference>
<evidence type="ECO:0000313" key="7">
    <source>
        <dbReference type="Proteomes" id="UP000221080"/>
    </source>
</evidence>
<feature type="signal peptide" evidence="3">
    <location>
        <begin position="1"/>
        <end position="19"/>
    </location>
</feature>
<evidence type="ECO:0000259" key="5">
    <source>
        <dbReference type="Pfam" id="PF23667"/>
    </source>
</evidence>
<keyword evidence="2" id="KW-0812">Transmembrane</keyword>
<evidence type="ECO:0000313" key="8">
    <source>
        <dbReference type="RefSeq" id="XP_053531123.1"/>
    </source>
</evidence>
<name>A0A9F7TDI5_ICTPU</name>
<feature type="transmembrane region" description="Helical" evidence="2">
    <location>
        <begin position="640"/>
        <end position="666"/>
    </location>
</feature>
<feature type="region of interest" description="Disordered" evidence="1">
    <location>
        <begin position="818"/>
        <end position="846"/>
    </location>
</feature>
<feature type="domain" description="CDCP1 third and sixth CUB" evidence="4">
    <location>
        <begin position="520"/>
        <end position="631"/>
    </location>
</feature>
<dbReference type="InterPro" id="IPR038811">
    <property type="entry name" value="CDCP1"/>
</dbReference>
<keyword evidence="2" id="KW-0472">Membrane</keyword>
<dbReference type="RefSeq" id="XP_053531123.1">
    <property type="nucleotide sequence ID" value="XM_053675148.1"/>
</dbReference>
<keyword evidence="7" id="KW-1185">Reference proteome</keyword>
<feature type="compositionally biased region" description="Acidic residues" evidence="1">
    <location>
        <begin position="828"/>
        <end position="846"/>
    </location>
</feature>